<organism evidence="2 3">
    <name type="scientific">Planotetraspora mira</name>
    <dbReference type="NCBI Taxonomy" id="58121"/>
    <lineage>
        <taxon>Bacteria</taxon>
        <taxon>Bacillati</taxon>
        <taxon>Actinomycetota</taxon>
        <taxon>Actinomycetes</taxon>
        <taxon>Streptosporangiales</taxon>
        <taxon>Streptosporangiaceae</taxon>
        <taxon>Planotetraspora</taxon>
    </lineage>
</organism>
<evidence type="ECO:0000313" key="3">
    <source>
        <dbReference type="Proteomes" id="UP000650628"/>
    </source>
</evidence>
<protein>
    <submittedName>
        <fullName evidence="2">Uncharacterized protein</fullName>
    </submittedName>
</protein>
<reference evidence="2 3" key="1">
    <citation type="submission" date="2021-01" db="EMBL/GenBank/DDBJ databases">
        <title>Whole genome shotgun sequence of Planotetraspora mira NBRC 15435.</title>
        <authorList>
            <person name="Komaki H."/>
            <person name="Tamura T."/>
        </authorList>
    </citation>
    <scope>NUCLEOTIDE SEQUENCE [LARGE SCALE GENOMIC DNA]</scope>
    <source>
        <strain evidence="2 3">NBRC 15435</strain>
    </source>
</reference>
<feature type="compositionally biased region" description="Basic and acidic residues" evidence="1">
    <location>
        <begin position="19"/>
        <end position="29"/>
    </location>
</feature>
<feature type="region of interest" description="Disordered" evidence="1">
    <location>
        <begin position="1"/>
        <end position="54"/>
    </location>
</feature>
<proteinExistence type="predicted"/>
<dbReference type="EMBL" id="BOOO01000014">
    <property type="protein sequence ID" value="GII29307.1"/>
    <property type="molecule type" value="Genomic_DNA"/>
</dbReference>
<evidence type="ECO:0000256" key="1">
    <source>
        <dbReference type="SAM" id="MobiDB-lite"/>
    </source>
</evidence>
<comment type="caution">
    <text evidence="2">The sequence shown here is derived from an EMBL/GenBank/DDBJ whole genome shotgun (WGS) entry which is preliminary data.</text>
</comment>
<keyword evidence="3" id="KW-1185">Reference proteome</keyword>
<gene>
    <name evidence="2" type="ORF">Pmi06nite_27490</name>
</gene>
<name>A0A8J3TQ16_9ACTN</name>
<dbReference type="AlphaFoldDB" id="A0A8J3TQ16"/>
<evidence type="ECO:0000313" key="2">
    <source>
        <dbReference type="EMBL" id="GII29307.1"/>
    </source>
</evidence>
<dbReference type="Proteomes" id="UP000650628">
    <property type="component" value="Unassembled WGS sequence"/>
</dbReference>
<sequence>MWVRPSPELGPQPTLELGMKPKPEHEARPRAGPRAWQRTARKAAHTPATSRTRRALLAGDENDGLRFPAARTGTFSAGIDDFITRRTAKNGPPIKLTCNG</sequence>
<accession>A0A8J3TQ16</accession>